<evidence type="ECO:0000313" key="1">
    <source>
        <dbReference type="EMBL" id="KNZ62121.1"/>
    </source>
</evidence>
<dbReference type="Proteomes" id="UP000037035">
    <property type="component" value="Unassembled WGS sequence"/>
</dbReference>
<gene>
    <name evidence="1" type="ORF">VP01_13106g1</name>
</gene>
<proteinExistence type="predicted"/>
<sequence>SLKNSLIKISSFWQTQLIQVIGLCSQLINGRNCLKIRMSISIKILHNHNLCELRTQIRNHKEMKDTIKWIISFVFLHKLLPHLALVAEDSMDHSNKGICGILNQITLSHFEELQ</sequence>
<comment type="caution">
    <text evidence="1">The sequence shown here is derived from an EMBL/GenBank/DDBJ whole genome shotgun (WGS) entry which is preliminary data.</text>
</comment>
<name>A0A0L6VMW0_9BASI</name>
<reference evidence="1 2" key="1">
    <citation type="submission" date="2015-08" db="EMBL/GenBank/DDBJ databases">
        <title>Next Generation Sequencing and Analysis of the Genome of Puccinia sorghi L Schw, the Causal Agent of Maize Common Rust.</title>
        <authorList>
            <person name="Rochi L."/>
            <person name="Burguener G."/>
            <person name="Darino M."/>
            <person name="Turjanski A."/>
            <person name="Kreff E."/>
            <person name="Dieguez M.J."/>
            <person name="Sacco F."/>
        </authorList>
    </citation>
    <scope>NUCLEOTIDE SEQUENCE [LARGE SCALE GENOMIC DNA]</scope>
    <source>
        <strain evidence="1 2">RO10H11247</strain>
    </source>
</reference>
<dbReference type="EMBL" id="LAVV01003451">
    <property type="protein sequence ID" value="KNZ62121.1"/>
    <property type="molecule type" value="Genomic_DNA"/>
</dbReference>
<feature type="non-terminal residue" evidence="1">
    <location>
        <position position="1"/>
    </location>
</feature>
<protein>
    <submittedName>
        <fullName evidence="1">Uncharacterized protein</fullName>
    </submittedName>
</protein>
<organism evidence="1 2">
    <name type="scientific">Puccinia sorghi</name>
    <dbReference type="NCBI Taxonomy" id="27349"/>
    <lineage>
        <taxon>Eukaryota</taxon>
        <taxon>Fungi</taxon>
        <taxon>Dikarya</taxon>
        <taxon>Basidiomycota</taxon>
        <taxon>Pucciniomycotina</taxon>
        <taxon>Pucciniomycetes</taxon>
        <taxon>Pucciniales</taxon>
        <taxon>Pucciniaceae</taxon>
        <taxon>Puccinia</taxon>
    </lineage>
</organism>
<evidence type="ECO:0000313" key="2">
    <source>
        <dbReference type="Proteomes" id="UP000037035"/>
    </source>
</evidence>
<dbReference type="VEuPathDB" id="FungiDB:VP01_13106g1"/>
<dbReference type="AlphaFoldDB" id="A0A0L6VMW0"/>
<accession>A0A0L6VMW0</accession>
<dbReference type="OrthoDB" id="2649667at2759"/>
<keyword evidence="2" id="KW-1185">Reference proteome</keyword>